<feature type="transmembrane region" description="Helical" evidence="1">
    <location>
        <begin position="15"/>
        <end position="38"/>
    </location>
</feature>
<evidence type="ECO:0008006" key="4">
    <source>
        <dbReference type="Google" id="ProtNLM"/>
    </source>
</evidence>
<evidence type="ECO:0000313" key="3">
    <source>
        <dbReference type="Proteomes" id="UP000219612"/>
    </source>
</evidence>
<dbReference type="RefSeq" id="WP_097328526.1">
    <property type="nucleotide sequence ID" value="NZ_OBDY01000039.1"/>
</dbReference>
<feature type="transmembrane region" description="Helical" evidence="1">
    <location>
        <begin position="136"/>
        <end position="155"/>
    </location>
</feature>
<protein>
    <recommendedName>
        <fullName evidence="4">DUF3592 domain-containing protein</fullName>
    </recommendedName>
</protein>
<reference evidence="2 3" key="1">
    <citation type="submission" date="2017-09" db="EMBL/GenBank/DDBJ databases">
        <authorList>
            <person name="Ehlers B."/>
            <person name="Leendertz F.H."/>
        </authorList>
    </citation>
    <scope>NUCLEOTIDE SEQUENCE [LARGE SCALE GENOMIC DNA]</scope>
    <source>
        <strain evidence="2 3">CGMCC 4.6857</strain>
    </source>
</reference>
<dbReference type="EMBL" id="OBDY01000039">
    <property type="protein sequence ID" value="SNY71147.1"/>
    <property type="molecule type" value="Genomic_DNA"/>
</dbReference>
<keyword evidence="1" id="KW-1133">Transmembrane helix</keyword>
<dbReference type="Proteomes" id="UP000219612">
    <property type="component" value="Unassembled WGS sequence"/>
</dbReference>
<keyword evidence="1" id="KW-0812">Transmembrane</keyword>
<keyword evidence="1" id="KW-0472">Membrane</keyword>
<organism evidence="2 3">
    <name type="scientific">Paractinoplanes atraurantiacus</name>
    <dbReference type="NCBI Taxonomy" id="1036182"/>
    <lineage>
        <taxon>Bacteria</taxon>
        <taxon>Bacillati</taxon>
        <taxon>Actinomycetota</taxon>
        <taxon>Actinomycetes</taxon>
        <taxon>Micromonosporales</taxon>
        <taxon>Micromonosporaceae</taxon>
        <taxon>Paractinoplanes</taxon>
    </lineage>
</organism>
<proteinExistence type="predicted"/>
<evidence type="ECO:0000313" key="2">
    <source>
        <dbReference type="EMBL" id="SNY71147.1"/>
    </source>
</evidence>
<keyword evidence="3" id="KW-1185">Reference proteome</keyword>
<gene>
    <name evidence="2" type="ORF">SAMN05421748_13934</name>
</gene>
<accession>A0A285KGT8</accession>
<evidence type="ECO:0000256" key="1">
    <source>
        <dbReference type="SAM" id="Phobius"/>
    </source>
</evidence>
<name>A0A285KGT8_9ACTN</name>
<sequence>MSSGDPSHPNTRGKVLVYVTAGVLVAAGLVLLIGGIVVKRADAAQADRLQSKGTETNAVLLDYEEASLVGQAQALLRYWIGDKQYESRIACSDAKDCDPATHPALQIKYDPAHPEQFVTDDGITNRSTNFFNSPRVIIAGAVLVLAGLLAAYFPWRTRRRVAQAQAGRVWPPQA</sequence>
<dbReference type="AlphaFoldDB" id="A0A285KGT8"/>